<dbReference type="InterPro" id="IPR042099">
    <property type="entry name" value="ANL_N_sf"/>
</dbReference>
<dbReference type="GO" id="GO:0016878">
    <property type="term" value="F:acid-thiol ligase activity"/>
    <property type="evidence" value="ECO:0007669"/>
    <property type="project" value="UniProtKB-ARBA"/>
</dbReference>
<evidence type="ECO:0000259" key="3">
    <source>
        <dbReference type="Pfam" id="PF00501"/>
    </source>
</evidence>
<dbReference type="InterPro" id="IPR000873">
    <property type="entry name" value="AMP-dep_synth/lig_dom"/>
</dbReference>
<dbReference type="Pfam" id="PF13193">
    <property type="entry name" value="AMP-binding_C"/>
    <property type="match status" value="1"/>
</dbReference>
<dbReference type="Gene3D" id="3.40.50.12780">
    <property type="entry name" value="N-terminal domain of ligase-like"/>
    <property type="match status" value="1"/>
</dbReference>
<dbReference type="InterPro" id="IPR020845">
    <property type="entry name" value="AMP-binding_CS"/>
</dbReference>
<dbReference type="PANTHER" id="PTHR43767">
    <property type="entry name" value="LONG-CHAIN-FATTY-ACID--COA LIGASE"/>
    <property type="match status" value="1"/>
</dbReference>
<feature type="domain" description="AMP-binding enzyme C-terminal" evidence="4">
    <location>
        <begin position="433"/>
        <end position="506"/>
    </location>
</feature>
<dbReference type="STRING" id="1797197.A2Y75_02840"/>
<gene>
    <name evidence="5" type="ORF">A2Y75_02840</name>
</gene>
<dbReference type="NCBIfam" id="NF004837">
    <property type="entry name" value="PRK06187.1"/>
    <property type="match status" value="1"/>
</dbReference>
<dbReference type="InterPro" id="IPR045851">
    <property type="entry name" value="AMP-bd_C_sf"/>
</dbReference>
<organism evidence="5 6">
    <name type="scientific">Candidatus Solincola sediminis</name>
    <dbReference type="NCBI Taxonomy" id="1797199"/>
    <lineage>
        <taxon>Bacteria</taxon>
        <taxon>Bacillati</taxon>
        <taxon>Actinomycetota</taxon>
        <taxon>Candidatus Geothermincolia</taxon>
        <taxon>Candidatus Geothermincolales</taxon>
        <taxon>Candidatus Geothermincolaceae</taxon>
        <taxon>Candidatus Solincola</taxon>
    </lineage>
</organism>
<dbReference type="PANTHER" id="PTHR43767:SF1">
    <property type="entry name" value="NONRIBOSOMAL PEPTIDE SYNTHASE PES1 (EUROFUNG)-RELATED"/>
    <property type="match status" value="1"/>
</dbReference>
<dbReference type="AlphaFoldDB" id="A0A1F2WNU6"/>
<protein>
    <recommendedName>
        <fullName evidence="7">Long-chain-fatty-acid--CoA ligase</fullName>
    </recommendedName>
</protein>
<dbReference type="EMBL" id="MELK01000022">
    <property type="protein sequence ID" value="OFW58503.1"/>
    <property type="molecule type" value="Genomic_DNA"/>
</dbReference>
<dbReference type="Proteomes" id="UP000177876">
    <property type="component" value="Unassembled WGS sequence"/>
</dbReference>
<dbReference type="InterPro" id="IPR050237">
    <property type="entry name" value="ATP-dep_AMP-bd_enzyme"/>
</dbReference>
<evidence type="ECO:0008006" key="7">
    <source>
        <dbReference type="Google" id="ProtNLM"/>
    </source>
</evidence>
<accession>A0A1F2WNU6</accession>
<dbReference type="SUPFAM" id="SSF56801">
    <property type="entry name" value="Acetyl-CoA synthetase-like"/>
    <property type="match status" value="1"/>
</dbReference>
<proteinExistence type="inferred from homology"/>
<dbReference type="InterPro" id="IPR025110">
    <property type="entry name" value="AMP-bd_C"/>
</dbReference>
<comment type="similarity">
    <text evidence="1">Belongs to the ATP-dependent AMP-binding enzyme family.</text>
</comment>
<reference evidence="5 6" key="1">
    <citation type="journal article" date="2016" name="Nat. Commun.">
        <title>Thousands of microbial genomes shed light on interconnected biogeochemical processes in an aquifer system.</title>
        <authorList>
            <person name="Anantharaman K."/>
            <person name="Brown C.T."/>
            <person name="Hug L.A."/>
            <person name="Sharon I."/>
            <person name="Castelle C.J."/>
            <person name="Probst A.J."/>
            <person name="Thomas B.C."/>
            <person name="Singh A."/>
            <person name="Wilkins M.J."/>
            <person name="Karaoz U."/>
            <person name="Brodie E.L."/>
            <person name="Williams K.H."/>
            <person name="Hubbard S.S."/>
            <person name="Banfield J.F."/>
        </authorList>
    </citation>
    <scope>NUCLEOTIDE SEQUENCE [LARGE SCALE GENOMIC DNA]</scope>
</reference>
<comment type="caution">
    <text evidence="5">The sequence shown here is derived from an EMBL/GenBank/DDBJ whole genome shotgun (WGS) entry which is preliminary data.</text>
</comment>
<dbReference type="Gene3D" id="3.30.300.30">
    <property type="match status" value="1"/>
</dbReference>
<keyword evidence="2" id="KW-0436">Ligase</keyword>
<evidence type="ECO:0000313" key="6">
    <source>
        <dbReference type="Proteomes" id="UP000177876"/>
    </source>
</evidence>
<evidence type="ECO:0000256" key="1">
    <source>
        <dbReference type="ARBA" id="ARBA00006432"/>
    </source>
</evidence>
<dbReference type="CDD" id="cd17631">
    <property type="entry name" value="FACL_FadD13-like"/>
    <property type="match status" value="1"/>
</dbReference>
<evidence type="ECO:0000259" key="4">
    <source>
        <dbReference type="Pfam" id="PF13193"/>
    </source>
</evidence>
<feature type="domain" description="AMP-dependent synthetase/ligase" evidence="3">
    <location>
        <begin position="21"/>
        <end position="383"/>
    </location>
</feature>
<dbReference type="PROSITE" id="PS00455">
    <property type="entry name" value="AMP_BINDING"/>
    <property type="match status" value="1"/>
</dbReference>
<evidence type="ECO:0000256" key="2">
    <source>
        <dbReference type="ARBA" id="ARBA00022598"/>
    </source>
</evidence>
<evidence type="ECO:0000313" key="5">
    <source>
        <dbReference type="EMBL" id="OFW58503.1"/>
    </source>
</evidence>
<name>A0A1F2WNU6_9ACTN</name>
<dbReference type="FunFam" id="3.30.300.30:FF:000008">
    <property type="entry name" value="2,3-dihydroxybenzoate-AMP ligase"/>
    <property type="match status" value="1"/>
</dbReference>
<sequence length="524" mass="58563">MEGKENHSTNMRQLAIGEIVSRNARKMPGREAIVFEGRRYTYLEFDKRTNQLGNALLSRYGRSVKVAQLLFNCSEQVEGYVGIAKMGGVSVPLNFRLIAGEVLYQLEDSDAAALIFGEEFNQVVEEVHRKAPHLDYFCVGGNVPEFAIPYEGLLEARATEQPDVAVFDDDDAFIMYTSGTTGKPKGAVLTHKNQLMNAINCLFEMSTELHWLDHERGQFVAPLFHEAALALALVGLYMNATLHILRFFEPEKIMRQIEEDGITITFMPPVMSTFLLNSVDLSAYDTSSLRLMISGAAILPTETRAQLARAFPDVRLFDVFGQTEMSPVTTMLKPSQAEGRTASVGKPVINMEIRVVDEEDNDVPAGHVGEIIYRGPTVMKEYYKNPEATAETLRGGWFHSGDMVRMDDEGFVYVVDRKKDVIISGGENVYPAEVEDVLYRHPKILECAVIGVFDQVWGEAVMAVVVPKPGEEITGGEVKDWCAENLAGYKKPKYVEFADVLPRNAAMKVVKGELRKRYGKSIRY</sequence>
<dbReference type="Pfam" id="PF00501">
    <property type="entry name" value="AMP-binding"/>
    <property type="match status" value="1"/>
</dbReference>